<keyword evidence="2" id="KW-1185">Reference proteome</keyword>
<accession>A0A8J8P6E2</accession>
<proteinExistence type="predicted"/>
<evidence type="ECO:0000313" key="1">
    <source>
        <dbReference type="EMBL" id="TNV86769.1"/>
    </source>
</evidence>
<dbReference type="AlphaFoldDB" id="A0A8J8P6E2"/>
<reference evidence="1" key="1">
    <citation type="submission" date="2019-06" db="EMBL/GenBank/DDBJ databases">
        <authorList>
            <person name="Zheng W."/>
        </authorList>
    </citation>
    <scope>NUCLEOTIDE SEQUENCE</scope>
    <source>
        <strain evidence="1">QDHG01</strain>
    </source>
</reference>
<name>A0A8J8P6E2_HALGN</name>
<dbReference type="EMBL" id="RRYP01000844">
    <property type="protein sequence ID" value="TNV86769.1"/>
    <property type="molecule type" value="Genomic_DNA"/>
</dbReference>
<dbReference type="Proteomes" id="UP000785679">
    <property type="component" value="Unassembled WGS sequence"/>
</dbReference>
<organism evidence="1 2">
    <name type="scientific">Halteria grandinella</name>
    <dbReference type="NCBI Taxonomy" id="5974"/>
    <lineage>
        <taxon>Eukaryota</taxon>
        <taxon>Sar</taxon>
        <taxon>Alveolata</taxon>
        <taxon>Ciliophora</taxon>
        <taxon>Intramacronucleata</taxon>
        <taxon>Spirotrichea</taxon>
        <taxon>Stichotrichia</taxon>
        <taxon>Sporadotrichida</taxon>
        <taxon>Halteriidae</taxon>
        <taxon>Halteria</taxon>
    </lineage>
</organism>
<comment type="caution">
    <text evidence="1">The sequence shown here is derived from an EMBL/GenBank/DDBJ whole genome shotgun (WGS) entry which is preliminary data.</text>
</comment>
<gene>
    <name evidence="1" type="ORF">FGO68_gene16368</name>
</gene>
<sequence length="102" mass="11295">MSILSLFISLYQFRQIVFLVKNYGPLRELNPGPPAPEAGIMPLDQVATVIGLTIDAAYVHSEQGRGNRGIINQMLGRAAGQILKVSIQFLNISILNFNYLQH</sequence>
<evidence type="ECO:0000313" key="2">
    <source>
        <dbReference type="Proteomes" id="UP000785679"/>
    </source>
</evidence>
<dbReference type="OrthoDB" id="10066040at2759"/>
<protein>
    <submittedName>
        <fullName evidence="1">Uncharacterized protein</fullName>
    </submittedName>
</protein>